<dbReference type="EMBL" id="LQYT01000016">
    <property type="protein sequence ID" value="KYD21946.1"/>
    <property type="molecule type" value="Genomic_DNA"/>
</dbReference>
<protein>
    <submittedName>
        <fullName evidence="1">Uncharacterized protein</fullName>
    </submittedName>
</protein>
<organism evidence="1 2">
    <name type="scientific">Caldibacillus debilis</name>
    <dbReference type="NCBI Taxonomy" id="301148"/>
    <lineage>
        <taxon>Bacteria</taxon>
        <taxon>Bacillati</taxon>
        <taxon>Bacillota</taxon>
        <taxon>Bacilli</taxon>
        <taxon>Bacillales</taxon>
        <taxon>Bacillaceae</taxon>
        <taxon>Caldibacillus</taxon>
    </lineage>
</organism>
<name>A0A150MBV4_9BACI</name>
<proteinExistence type="predicted"/>
<accession>A0A150MBV4</accession>
<dbReference type="AlphaFoldDB" id="A0A150MBV4"/>
<sequence>MTGGVPGDRDEAADGAACKPKPRKAVFSVRFTPCVTIYLFS</sequence>
<reference evidence="1 2" key="1">
    <citation type="submission" date="2016-01" db="EMBL/GenBank/DDBJ databases">
        <title>Draft Genome Sequences of Seven Thermophilic Sporeformers Isolated from Foods.</title>
        <authorList>
            <person name="Berendsen E.M."/>
            <person name="Wells-Bennik M.H."/>
            <person name="Krawcyk A.O."/>
            <person name="De Jong A."/>
            <person name="Holsappel S."/>
            <person name="Eijlander R.T."/>
            <person name="Kuipers O.P."/>
        </authorList>
    </citation>
    <scope>NUCLEOTIDE SEQUENCE [LARGE SCALE GENOMIC DNA]</scope>
    <source>
        <strain evidence="1 2">B4135</strain>
    </source>
</reference>
<dbReference type="Proteomes" id="UP000075683">
    <property type="component" value="Unassembled WGS sequence"/>
</dbReference>
<gene>
    <name evidence="1" type="ORF">B4135_1572</name>
</gene>
<evidence type="ECO:0000313" key="1">
    <source>
        <dbReference type="EMBL" id="KYD21946.1"/>
    </source>
</evidence>
<evidence type="ECO:0000313" key="2">
    <source>
        <dbReference type="Proteomes" id="UP000075683"/>
    </source>
</evidence>
<comment type="caution">
    <text evidence="1">The sequence shown here is derived from an EMBL/GenBank/DDBJ whole genome shotgun (WGS) entry which is preliminary data.</text>
</comment>